<dbReference type="InterPro" id="IPR029058">
    <property type="entry name" value="AB_hydrolase_fold"/>
</dbReference>
<dbReference type="PANTHER" id="PTHR43798:SF29">
    <property type="entry name" value="AB HYDROLASE-1 DOMAIN-CONTAINING PROTEIN"/>
    <property type="match status" value="1"/>
</dbReference>
<keyword evidence="2" id="KW-0378">Hydrolase</keyword>
<protein>
    <submittedName>
        <fullName evidence="2">Putative hydrolase</fullName>
    </submittedName>
</protein>
<dbReference type="Proteomes" id="UP000004030">
    <property type="component" value="Unassembled WGS sequence"/>
</dbReference>
<dbReference type="InterPro" id="IPR050266">
    <property type="entry name" value="AB_hydrolase_sf"/>
</dbReference>
<dbReference type="OrthoDB" id="5491135at2"/>
<proteinExistence type="predicted"/>
<sequence length="236" mass="25206">MNANTDAESEMLVILPGLLCDGRMFAGQLAEFAGSQSIDGFYGGADRIAAMADYTLERMPSRCAVLGHSMGARVALEIARKAPDRVTRLALADTGIHLPRPGEREKRYALRDIGREQGFAALVDAWLPPMIGPAMRSDTDLLSQLRAMCLDAGQDVFEAQIEALLNRPDASDVLTEIACPVSLIVGADDAWSPVEQHREIAAAIGGCPLTIVPDAGHMAPAERPAAFNAAIRAWLA</sequence>
<evidence type="ECO:0000313" key="2">
    <source>
        <dbReference type="EMBL" id="EHJ59433.1"/>
    </source>
</evidence>
<dbReference type="PRINTS" id="PR00111">
    <property type="entry name" value="ABHYDROLASE"/>
</dbReference>
<dbReference type="SUPFAM" id="SSF53474">
    <property type="entry name" value="alpha/beta-Hydrolases"/>
    <property type="match status" value="1"/>
</dbReference>
<dbReference type="EMBL" id="AGFM01000058">
    <property type="protein sequence ID" value="EHJ59433.1"/>
    <property type="molecule type" value="Genomic_DNA"/>
</dbReference>
<dbReference type="GO" id="GO:0016787">
    <property type="term" value="F:hydrolase activity"/>
    <property type="evidence" value="ECO:0007669"/>
    <property type="project" value="UniProtKB-KW"/>
</dbReference>
<dbReference type="Gene3D" id="3.40.50.1820">
    <property type="entry name" value="alpha/beta hydrolase"/>
    <property type="match status" value="1"/>
</dbReference>
<reference evidence="2 3" key="1">
    <citation type="journal article" date="2012" name="J. Bacteriol.">
        <title>Genome sequence of benzo(a)pyrene-degrading bacterium Novosphingobium pentaromativorans US6-1.</title>
        <authorList>
            <person name="Luo Y.R."/>
            <person name="Kang S.G."/>
            <person name="Kim S.J."/>
            <person name="Kim M.R."/>
            <person name="Li N."/>
            <person name="Lee J.H."/>
            <person name="Kwon K.K."/>
        </authorList>
    </citation>
    <scope>NUCLEOTIDE SEQUENCE [LARGE SCALE GENOMIC DNA]</scope>
    <source>
        <strain evidence="2 3">US6-1</strain>
    </source>
</reference>
<organism evidence="2 3">
    <name type="scientific">Novosphingobium pentaromativorans US6-1</name>
    <dbReference type="NCBI Taxonomy" id="1088721"/>
    <lineage>
        <taxon>Bacteria</taxon>
        <taxon>Pseudomonadati</taxon>
        <taxon>Pseudomonadota</taxon>
        <taxon>Alphaproteobacteria</taxon>
        <taxon>Sphingomonadales</taxon>
        <taxon>Sphingomonadaceae</taxon>
        <taxon>Novosphingobium</taxon>
    </lineage>
</organism>
<gene>
    <name evidence="2" type="ORF">NSU_3765</name>
</gene>
<dbReference type="PATRIC" id="fig|1088721.3.peg.3710"/>
<accession>G6EHE4</accession>
<dbReference type="Pfam" id="PF12697">
    <property type="entry name" value="Abhydrolase_6"/>
    <property type="match status" value="1"/>
</dbReference>
<feature type="domain" description="AB hydrolase-1" evidence="1">
    <location>
        <begin position="47"/>
        <end position="230"/>
    </location>
</feature>
<evidence type="ECO:0000259" key="1">
    <source>
        <dbReference type="Pfam" id="PF12697"/>
    </source>
</evidence>
<keyword evidence="3" id="KW-1185">Reference proteome</keyword>
<evidence type="ECO:0000313" key="3">
    <source>
        <dbReference type="Proteomes" id="UP000004030"/>
    </source>
</evidence>
<dbReference type="AlphaFoldDB" id="G6EHE4"/>
<comment type="caution">
    <text evidence="2">The sequence shown here is derived from an EMBL/GenBank/DDBJ whole genome shotgun (WGS) entry which is preliminary data.</text>
</comment>
<dbReference type="PANTHER" id="PTHR43798">
    <property type="entry name" value="MONOACYLGLYCEROL LIPASE"/>
    <property type="match status" value="1"/>
</dbReference>
<dbReference type="KEGG" id="npn:JI59_20210"/>
<dbReference type="eggNOG" id="COG2267">
    <property type="taxonomic scope" value="Bacteria"/>
</dbReference>
<dbReference type="InterPro" id="IPR000073">
    <property type="entry name" value="AB_hydrolase_1"/>
</dbReference>
<dbReference type="RefSeq" id="WP_007014673.1">
    <property type="nucleotide sequence ID" value="NZ_AGFM01000058.1"/>
</dbReference>
<name>G6EHE4_9SPHN</name>